<feature type="transmembrane region" description="Helical" evidence="6">
    <location>
        <begin position="357"/>
        <end position="380"/>
    </location>
</feature>
<evidence type="ECO:0000256" key="2">
    <source>
        <dbReference type="ARBA" id="ARBA00022448"/>
    </source>
</evidence>
<dbReference type="SUPFAM" id="SSF161070">
    <property type="entry name" value="SNF-like"/>
    <property type="match status" value="1"/>
</dbReference>
<dbReference type="NCBIfam" id="NF037979">
    <property type="entry name" value="Na_transp"/>
    <property type="match status" value="1"/>
</dbReference>
<dbReference type="InterPro" id="IPR037272">
    <property type="entry name" value="SNS_sf"/>
</dbReference>
<evidence type="ECO:0000256" key="5">
    <source>
        <dbReference type="ARBA" id="ARBA00023136"/>
    </source>
</evidence>
<dbReference type="EMBL" id="BMOF01000013">
    <property type="protein sequence ID" value="GGJ97656.1"/>
    <property type="molecule type" value="Genomic_DNA"/>
</dbReference>
<evidence type="ECO:0000256" key="1">
    <source>
        <dbReference type="ARBA" id="ARBA00004141"/>
    </source>
</evidence>
<keyword evidence="5 6" id="KW-0472">Membrane</keyword>
<feature type="transmembrane region" description="Helical" evidence="6">
    <location>
        <begin position="428"/>
        <end position="450"/>
    </location>
</feature>
<feature type="transmembrane region" description="Helical" evidence="6">
    <location>
        <begin position="145"/>
        <end position="166"/>
    </location>
</feature>
<organism evidence="7 8">
    <name type="scientific">Calditerricola satsumensis</name>
    <dbReference type="NCBI Taxonomy" id="373054"/>
    <lineage>
        <taxon>Bacteria</taxon>
        <taxon>Bacillati</taxon>
        <taxon>Bacillota</taxon>
        <taxon>Bacilli</taxon>
        <taxon>Bacillales</taxon>
        <taxon>Bacillaceae</taxon>
        <taxon>Calditerricola</taxon>
    </lineage>
</organism>
<proteinExistence type="predicted"/>
<feature type="transmembrane region" description="Helical" evidence="6">
    <location>
        <begin position="221"/>
        <end position="245"/>
    </location>
</feature>
<comment type="caution">
    <text evidence="7">The sequence shown here is derived from an EMBL/GenBank/DDBJ whole genome shotgun (WGS) entry which is preliminary data.</text>
</comment>
<keyword evidence="3 6" id="KW-0812">Transmembrane</keyword>
<sequence>MSTREQWGTRAGFVLAAIGSAIGLGNIWRYPYVLYENGGGSFLIPYFFALFTAGIPILLLEFWIGHRYRKAAPYALRDLARGWSWLGWWPAMVCFVIVTYYAVVLAWALSYMYFSFGLQWGDDTKAFLYGNFLKLTDSPSVVGGLQWHIVLPVVIVWAIVFFYVYRGVRKGIERANKVMIPLLLVMIAIVVFRGVTLPGAVDGLNHLLTPDFSKLANPQVWIAAYSQVFFSLSIAFGVMITYASYLPKRADINNSAFITGLANSGFEFFAALGVFGAIGFLAHVQGADVKDVASAGPGLAFVVFPKIISELPALNELFGVLFFGALVLAGLTSAISLVEVSIAAVMEKFSWSRQKAASIVCGAAFVGSLVYTTGGGLYYLDIVDHFINAFGGLLVGLLEVILVGWVVKKTAEARAYTNTMSDFAIGSWWDFCVRYVTPIVLGAMTLLNLVKEFREPYEGYPLWALLTLGAGVAAAALIVSVAFHLSDARNLKPVSHGKQEGM</sequence>
<feature type="transmembrane region" description="Helical" evidence="6">
    <location>
        <begin position="43"/>
        <end position="64"/>
    </location>
</feature>
<dbReference type="Proteomes" id="UP000637720">
    <property type="component" value="Unassembled WGS sequence"/>
</dbReference>
<feature type="transmembrane region" description="Helical" evidence="6">
    <location>
        <begin position="257"/>
        <end position="282"/>
    </location>
</feature>
<dbReference type="CDD" id="cd10334">
    <property type="entry name" value="SLC6sbd_u1"/>
    <property type="match status" value="1"/>
</dbReference>
<feature type="transmembrane region" description="Helical" evidence="6">
    <location>
        <begin position="178"/>
        <end position="201"/>
    </location>
</feature>
<dbReference type="PROSITE" id="PS50267">
    <property type="entry name" value="NA_NEUROTRAN_SYMP_3"/>
    <property type="match status" value="1"/>
</dbReference>
<accession>A0A8J3B5U8</accession>
<evidence type="ECO:0000313" key="8">
    <source>
        <dbReference type="Proteomes" id="UP000637720"/>
    </source>
</evidence>
<keyword evidence="2" id="KW-0813">Transport</keyword>
<feature type="transmembrane region" description="Helical" evidence="6">
    <location>
        <begin position="320"/>
        <end position="345"/>
    </location>
</feature>
<feature type="transmembrane region" description="Helical" evidence="6">
    <location>
        <begin position="462"/>
        <end position="483"/>
    </location>
</feature>
<name>A0A8J3B5U8_9BACI</name>
<dbReference type="AlphaFoldDB" id="A0A8J3B5U8"/>
<reference evidence="7" key="1">
    <citation type="journal article" date="2014" name="Int. J. Syst. Evol. Microbiol.">
        <title>Complete genome sequence of Corynebacterium casei LMG S-19264T (=DSM 44701T), isolated from a smear-ripened cheese.</title>
        <authorList>
            <consortium name="US DOE Joint Genome Institute (JGI-PGF)"/>
            <person name="Walter F."/>
            <person name="Albersmeier A."/>
            <person name="Kalinowski J."/>
            <person name="Ruckert C."/>
        </authorList>
    </citation>
    <scope>NUCLEOTIDE SEQUENCE</scope>
    <source>
        <strain evidence="7">JCM 14719</strain>
    </source>
</reference>
<feature type="transmembrane region" description="Helical" evidence="6">
    <location>
        <begin position="85"/>
        <end position="109"/>
    </location>
</feature>
<dbReference type="PANTHER" id="PTHR42948:SF1">
    <property type="entry name" value="TRANSPORTER"/>
    <property type="match status" value="1"/>
</dbReference>
<evidence type="ECO:0000256" key="3">
    <source>
        <dbReference type="ARBA" id="ARBA00022692"/>
    </source>
</evidence>
<reference evidence="7" key="2">
    <citation type="submission" date="2020-09" db="EMBL/GenBank/DDBJ databases">
        <authorList>
            <person name="Sun Q."/>
            <person name="Ohkuma M."/>
        </authorList>
    </citation>
    <scope>NUCLEOTIDE SEQUENCE</scope>
    <source>
        <strain evidence="7">JCM 14719</strain>
    </source>
</reference>
<dbReference type="PANTHER" id="PTHR42948">
    <property type="entry name" value="TRANSPORTER"/>
    <property type="match status" value="1"/>
</dbReference>
<comment type="subcellular location">
    <subcellularLocation>
        <location evidence="1">Membrane</location>
        <topology evidence="1">Multi-pass membrane protein</topology>
    </subcellularLocation>
</comment>
<evidence type="ECO:0000256" key="6">
    <source>
        <dbReference type="SAM" id="Phobius"/>
    </source>
</evidence>
<feature type="transmembrane region" description="Helical" evidence="6">
    <location>
        <begin position="386"/>
        <end position="407"/>
    </location>
</feature>
<evidence type="ECO:0000256" key="4">
    <source>
        <dbReference type="ARBA" id="ARBA00022989"/>
    </source>
</evidence>
<dbReference type="PRINTS" id="PR00176">
    <property type="entry name" value="NANEUSMPORT"/>
</dbReference>
<feature type="transmembrane region" description="Helical" evidence="6">
    <location>
        <begin position="12"/>
        <end position="31"/>
    </location>
</feature>
<dbReference type="Pfam" id="PF00209">
    <property type="entry name" value="SNF"/>
    <property type="match status" value="2"/>
</dbReference>
<dbReference type="RefSeq" id="WP_188816926.1">
    <property type="nucleotide sequence ID" value="NZ_BMOF01000013.1"/>
</dbReference>
<keyword evidence="4 6" id="KW-1133">Transmembrane helix</keyword>
<evidence type="ECO:0000313" key="7">
    <source>
        <dbReference type="EMBL" id="GGJ97656.1"/>
    </source>
</evidence>
<dbReference type="GO" id="GO:0016020">
    <property type="term" value="C:membrane"/>
    <property type="evidence" value="ECO:0007669"/>
    <property type="project" value="UniProtKB-SubCell"/>
</dbReference>
<dbReference type="InterPro" id="IPR000175">
    <property type="entry name" value="Na/ntran_symport"/>
</dbReference>
<gene>
    <name evidence="7" type="ORF">GCM10007043_09410</name>
</gene>
<keyword evidence="8" id="KW-1185">Reference proteome</keyword>
<protein>
    <submittedName>
        <fullName evidence="7">Transporter</fullName>
    </submittedName>
</protein>